<dbReference type="CDD" id="cd05471">
    <property type="entry name" value="pepsin_like"/>
    <property type="match status" value="1"/>
</dbReference>
<feature type="transmembrane region" description="Helical" evidence="3">
    <location>
        <begin position="46"/>
        <end position="65"/>
    </location>
</feature>
<name>A0ABR1E3V3_NECAM</name>
<organism evidence="5 6">
    <name type="scientific">Necator americanus</name>
    <name type="common">Human hookworm</name>
    <dbReference type="NCBI Taxonomy" id="51031"/>
    <lineage>
        <taxon>Eukaryota</taxon>
        <taxon>Metazoa</taxon>
        <taxon>Ecdysozoa</taxon>
        <taxon>Nematoda</taxon>
        <taxon>Chromadorea</taxon>
        <taxon>Rhabditida</taxon>
        <taxon>Rhabditina</taxon>
        <taxon>Rhabditomorpha</taxon>
        <taxon>Strongyloidea</taxon>
        <taxon>Ancylostomatidae</taxon>
        <taxon>Bunostominae</taxon>
        <taxon>Necator</taxon>
    </lineage>
</organism>
<sequence length="474" mass="53298">MQKKVYQKERSDKGILEKTGCQQALKLRFAEYGTATVLNRTLKKMLLPFSLLIFTGLTASEVYHVPLLHVESKMIQMMREGTWAAHTDVMNAWRQKSMKEVPDNSIHSQNLNAYYDSEYVGNITIGNPEQTFQVLMSTGSADFWVIDVSCVPNDPEECEPSTCDEGLACEIFCPIQTCCKRQGSKRGKRNPCRGKRYFDSKNSDTYIKQSGQWKTKYLIGSAKGFYGNDTVRFGGPETNQLVIKGTKFGQADEISETFAGTHFDGILGLAFYTLANSFTTPPFQYAAELGLVDPIFTVYMEHKTAARQNDFGGVITYGGLDEIHCGQVIAYQKVTTAMYWKFKMQSVSAGSYKSTNGWEVISDTGTSFIYAPSAIVFKLAEALNAVYHENEDVFYIDCKEDAKIVFGIGDHNYTIKAVNLIKEVKENVCIFMIHPDNTLAFFPSWILGSPFTRQYCNIHDMGKKKIGFAESLQK</sequence>
<evidence type="ECO:0000256" key="3">
    <source>
        <dbReference type="SAM" id="Phobius"/>
    </source>
</evidence>
<dbReference type="PANTHER" id="PTHR47966">
    <property type="entry name" value="BETA-SITE APP-CLEAVING ENZYME, ISOFORM A-RELATED"/>
    <property type="match status" value="1"/>
</dbReference>
<dbReference type="PRINTS" id="PR00792">
    <property type="entry name" value="PEPSIN"/>
</dbReference>
<dbReference type="InterPro" id="IPR034164">
    <property type="entry name" value="Pepsin-like_dom"/>
</dbReference>
<reference evidence="5 6" key="1">
    <citation type="submission" date="2023-08" db="EMBL/GenBank/DDBJ databases">
        <title>A Necator americanus chromosomal reference genome.</title>
        <authorList>
            <person name="Ilik V."/>
            <person name="Petrzelkova K.J."/>
            <person name="Pardy F."/>
            <person name="Fuh T."/>
            <person name="Niatou-Singa F.S."/>
            <person name="Gouil Q."/>
            <person name="Baker L."/>
            <person name="Ritchie M.E."/>
            <person name="Jex A.R."/>
            <person name="Gazzola D."/>
            <person name="Li H."/>
            <person name="Toshio Fujiwara R."/>
            <person name="Zhan B."/>
            <person name="Aroian R.V."/>
            <person name="Pafco B."/>
            <person name="Schwarz E.M."/>
        </authorList>
    </citation>
    <scope>NUCLEOTIDE SEQUENCE [LARGE SCALE GENOMIC DNA]</scope>
    <source>
        <strain evidence="5 6">Aroian</strain>
        <tissue evidence="5">Whole animal</tissue>
    </source>
</reference>
<keyword evidence="3" id="KW-0472">Membrane</keyword>
<protein>
    <recommendedName>
        <fullName evidence="4">Peptidase A1 domain-containing protein</fullName>
    </recommendedName>
</protein>
<keyword evidence="2" id="KW-0645">Protease</keyword>
<keyword evidence="2" id="KW-0378">Hydrolase</keyword>
<dbReference type="PANTHER" id="PTHR47966:SF45">
    <property type="entry name" value="PEPTIDASE A1 DOMAIN-CONTAINING PROTEIN"/>
    <property type="match status" value="1"/>
</dbReference>
<evidence type="ECO:0000313" key="6">
    <source>
        <dbReference type="Proteomes" id="UP001303046"/>
    </source>
</evidence>
<keyword evidence="6" id="KW-1185">Reference proteome</keyword>
<dbReference type="InterPro" id="IPR001461">
    <property type="entry name" value="Aspartic_peptidase_A1"/>
</dbReference>
<keyword evidence="3" id="KW-1133">Transmembrane helix</keyword>
<keyword evidence="2" id="KW-0064">Aspartyl protease</keyword>
<evidence type="ECO:0000259" key="4">
    <source>
        <dbReference type="PROSITE" id="PS51767"/>
    </source>
</evidence>
<evidence type="ECO:0000256" key="1">
    <source>
        <dbReference type="ARBA" id="ARBA00007447"/>
    </source>
</evidence>
<dbReference type="Proteomes" id="UP001303046">
    <property type="component" value="Unassembled WGS sequence"/>
</dbReference>
<dbReference type="Pfam" id="PF00026">
    <property type="entry name" value="Asp"/>
    <property type="match status" value="1"/>
</dbReference>
<dbReference type="PROSITE" id="PS51767">
    <property type="entry name" value="PEPTIDASE_A1"/>
    <property type="match status" value="1"/>
</dbReference>
<accession>A0ABR1E3V3</accession>
<dbReference type="InterPro" id="IPR033121">
    <property type="entry name" value="PEPTIDASE_A1"/>
</dbReference>
<evidence type="ECO:0000313" key="5">
    <source>
        <dbReference type="EMBL" id="KAK6757285.1"/>
    </source>
</evidence>
<dbReference type="InterPro" id="IPR021109">
    <property type="entry name" value="Peptidase_aspartic_dom_sf"/>
</dbReference>
<comment type="caution">
    <text evidence="5">The sequence shown here is derived from an EMBL/GenBank/DDBJ whole genome shotgun (WGS) entry which is preliminary data.</text>
</comment>
<dbReference type="PROSITE" id="PS00141">
    <property type="entry name" value="ASP_PROTEASE"/>
    <property type="match status" value="1"/>
</dbReference>
<gene>
    <name evidence="5" type="primary">Necator_chrV.g20027</name>
    <name evidence="5" type="ORF">RB195_015235</name>
</gene>
<dbReference type="Gene3D" id="2.40.70.10">
    <property type="entry name" value="Acid Proteases"/>
    <property type="match status" value="2"/>
</dbReference>
<dbReference type="SUPFAM" id="SSF50630">
    <property type="entry name" value="Acid proteases"/>
    <property type="match status" value="1"/>
</dbReference>
<comment type="similarity">
    <text evidence="1 2">Belongs to the peptidase A1 family.</text>
</comment>
<evidence type="ECO:0000256" key="2">
    <source>
        <dbReference type="RuleBase" id="RU000454"/>
    </source>
</evidence>
<keyword evidence="3" id="KW-0812">Transmembrane</keyword>
<feature type="domain" description="Peptidase A1" evidence="4">
    <location>
        <begin position="119"/>
        <end position="469"/>
    </location>
</feature>
<dbReference type="EMBL" id="JAVFWL010000005">
    <property type="protein sequence ID" value="KAK6757285.1"/>
    <property type="molecule type" value="Genomic_DNA"/>
</dbReference>
<dbReference type="InterPro" id="IPR001969">
    <property type="entry name" value="Aspartic_peptidase_AS"/>
</dbReference>
<proteinExistence type="inferred from homology"/>